<accession>A0A9X1JYL9</accession>
<feature type="signal peptide" evidence="1">
    <location>
        <begin position="1"/>
        <end position="28"/>
    </location>
</feature>
<name>A0A9X1JYL9_9RHOB</name>
<reference evidence="2" key="1">
    <citation type="submission" date="2021-07" db="EMBL/GenBank/DDBJ databases">
        <title>Roseobacter insulae sp. nov., isolated from a tidal flat.</title>
        <authorList>
            <person name="Park S."/>
            <person name="Yoon J.-H."/>
        </authorList>
    </citation>
    <scope>NUCLEOTIDE SEQUENCE</scope>
    <source>
        <strain evidence="2">YSTF-M11</strain>
    </source>
</reference>
<dbReference type="AlphaFoldDB" id="A0A9X1JYL9"/>
<evidence type="ECO:0000256" key="1">
    <source>
        <dbReference type="SAM" id="SignalP"/>
    </source>
</evidence>
<gene>
    <name evidence="2" type="ORF">KX928_00955</name>
</gene>
<keyword evidence="3" id="KW-1185">Reference proteome</keyword>
<proteinExistence type="predicted"/>
<comment type="caution">
    <text evidence="2">The sequence shown here is derived from an EMBL/GenBank/DDBJ whole genome shotgun (WGS) entry which is preliminary data.</text>
</comment>
<feature type="chain" id="PRO_5040839469" evidence="1">
    <location>
        <begin position="29"/>
        <end position="358"/>
    </location>
</feature>
<sequence>MLSLRQKWKVALLATFLPLATLSEQTLAQEARANESGDRIWVTNLDVTEVGHGAVEATLADGGRLKLEPVEATDADPAGALVFVPRFPLSIGAEYTLHLNGLGLALPLERSASRTGLTKVAAILPEQVTLPANTLRMYVTFDQPMARGNVMRHISLFDGDGRQIENAFLNLGIELWNAEQTQLTLLFDPGRLKLGVRPNTTHGAPFDEGQTYRLVVHDQMRAADGQTLSESFELMFTVGPAERRPIDVAAWQLSEPPTESLEPLVVEFARVMDPALSRRTVALINADGGPLAGTWASMGSSMVFTPSAPWSAEATPYLFVAPHAEDIAGNRTCGAFDVETRTEAQCDEPVLRPIKFGS</sequence>
<evidence type="ECO:0000313" key="3">
    <source>
        <dbReference type="Proteomes" id="UP001138661"/>
    </source>
</evidence>
<protein>
    <submittedName>
        <fullName evidence="2">Ig-like domain-containing protein</fullName>
    </submittedName>
</protein>
<dbReference type="EMBL" id="JAHXDN010000001">
    <property type="protein sequence ID" value="MBW4706349.1"/>
    <property type="molecule type" value="Genomic_DNA"/>
</dbReference>
<dbReference type="Proteomes" id="UP001138661">
    <property type="component" value="Unassembled WGS sequence"/>
</dbReference>
<organism evidence="2 3">
    <name type="scientific">Roseobacter insulae</name>
    <dbReference type="NCBI Taxonomy" id="2859783"/>
    <lineage>
        <taxon>Bacteria</taxon>
        <taxon>Pseudomonadati</taxon>
        <taxon>Pseudomonadota</taxon>
        <taxon>Alphaproteobacteria</taxon>
        <taxon>Rhodobacterales</taxon>
        <taxon>Roseobacteraceae</taxon>
        <taxon>Roseobacter</taxon>
    </lineage>
</organism>
<dbReference type="RefSeq" id="WP_219497916.1">
    <property type="nucleotide sequence ID" value="NZ_JAHXDN010000001.1"/>
</dbReference>
<keyword evidence="1" id="KW-0732">Signal</keyword>
<evidence type="ECO:0000313" key="2">
    <source>
        <dbReference type="EMBL" id="MBW4706349.1"/>
    </source>
</evidence>